<dbReference type="AlphaFoldDB" id="A0A0F4GG48"/>
<organism evidence="2 3">
    <name type="scientific">Zymoseptoria brevis</name>
    <dbReference type="NCBI Taxonomy" id="1047168"/>
    <lineage>
        <taxon>Eukaryota</taxon>
        <taxon>Fungi</taxon>
        <taxon>Dikarya</taxon>
        <taxon>Ascomycota</taxon>
        <taxon>Pezizomycotina</taxon>
        <taxon>Dothideomycetes</taxon>
        <taxon>Dothideomycetidae</taxon>
        <taxon>Mycosphaerellales</taxon>
        <taxon>Mycosphaerellaceae</taxon>
        <taxon>Zymoseptoria</taxon>
    </lineage>
</organism>
<comment type="caution">
    <text evidence="2">The sequence shown here is derived from an EMBL/GenBank/DDBJ whole genome shotgun (WGS) entry which is preliminary data.</text>
</comment>
<dbReference type="EMBL" id="LAFY01004089">
    <property type="protein sequence ID" value="KJX95175.1"/>
    <property type="molecule type" value="Genomic_DNA"/>
</dbReference>
<sequence>MDPNSPEYERDSAIIAAVLQPINSGAEFTQSSAFWQQVASNLQANSNLSWGTSRIETIYKGIRARNPLIDLPSTDSFVRKVVRQAARRTEAAAAKDKRRSPGSSNGGSRKGSPTGRKNRIDEQNLPIRER</sequence>
<accession>A0A0F4GG48</accession>
<feature type="region of interest" description="Disordered" evidence="1">
    <location>
        <begin position="87"/>
        <end position="130"/>
    </location>
</feature>
<protein>
    <submittedName>
        <fullName evidence="2">Uncharacterized protein</fullName>
    </submittedName>
</protein>
<name>A0A0F4GG48_9PEZI</name>
<feature type="compositionally biased region" description="Basic and acidic residues" evidence="1">
    <location>
        <begin position="118"/>
        <end position="130"/>
    </location>
</feature>
<evidence type="ECO:0000313" key="3">
    <source>
        <dbReference type="Proteomes" id="UP000033647"/>
    </source>
</evidence>
<evidence type="ECO:0000256" key="1">
    <source>
        <dbReference type="SAM" id="MobiDB-lite"/>
    </source>
</evidence>
<proteinExistence type="predicted"/>
<dbReference type="OrthoDB" id="10359739at2759"/>
<gene>
    <name evidence="2" type="ORF">TI39_contig4129g00013</name>
</gene>
<keyword evidence="3" id="KW-1185">Reference proteome</keyword>
<dbReference type="Proteomes" id="UP000033647">
    <property type="component" value="Unassembled WGS sequence"/>
</dbReference>
<evidence type="ECO:0000313" key="2">
    <source>
        <dbReference type="EMBL" id="KJX95175.1"/>
    </source>
</evidence>
<reference evidence="2 3" key="1">
    <citation type="submission" date="2015-03" db="EMBL/GenBank/DDBJ databases">
        <title>RNA-seq based gene annotation and comparative genomics of four Zymoseptoria species reveal species-specific pathogenicity related genes and transposable element activity.</title>
        <authorList>
            <person name="Grandaubert J."/>
            <person name="Bhattacharyya A."/>
            <person name="Stukenbrock E.H."/>
        </authorList>
    </citation>
    <scope>NUCLEOTIDE SEQUENCE [LARGE SCALE GENOMIC DNA]</scope>
    <source>
        <strain evidence="2 3">Zb18110</strain>
    </source>
</reference>